<evidence type="ECO:0000313" key="2">
    <source>
        <dbReference type="Proteomes" id="UP000198790"/>
    </source>
</evidence>
<reference evidence="1 2" key="1">
    <citation type="submission" date="2016-10" db="EMBL/GenBank/DDBJ databases">
        <authorList>
            <person name="de Groot N.N."/>
        </authorList>
    </citation>
    <scope>NUCLEOTIDE SEQUENCE [LARGE SCALE GENOMIC DNA]</scope>
    <source>
        <strain evidence="1 2">DSM 23399</strain>
    </source>
</reference>
<name>A0A1I1CIY4_9BACT</name>
<proteinExistence type="predicted"/>
<evidence type="ECO:0000313" key="1">
    <source>
        <dbReference type="EMBL" id="SFB60868.1"/>
    </source>
</evidence>
<dbReference type="Proteomes" id="UP000198790">
    <property type="component" value="Unassembled WGS sequence"/>
</dbReference>
<protein>
    <submittedName>
        <fullName evidence="1">Uncharacterized protein</fullName>
    </submittedName>
</protein>
<accession>A0A1I1CIY4</accession>
<gene>
    <name evidence="1" type="ORF">SAMN04489723_1311</name>
</gene>
<dbReference type="EMBL" id="FOKK01000031">
    <property type="protein sequence ID" value="SFB60868.1"/>
    <property type="molecule type" value="Genomic_DNA"/>
</dbReference>
<organism evidence="1 2">
    <name type="scientific">Algoriphagus aquimarinus</name>
    <dbReference type="NCBI Taxonomy" id="237018"/>
    <lineage>
        <taxon>Bacteria</taxon>
        <taxon>Pseudomonadati</taxon>
        <taxon>Bacteroidota</taxon>
        <taxon>Cytophagia</taxon>
        <taxon>Cytophagales</taxon>
        <taxon>Cyclobacteriaceae</taxon>
        <taxon>Algoriphagus</taxon>
    </lineage>
</organism>
<dbReference type="AlphaFoldDB" id="A0A1I1CIY4"/>
<feature type="non-terminal residue" evidence="1">
    <location>
        <position position="1"/>
    </location>
</feature>
<keyword evidence="2" id="KW-1185">Reference proteome</keyword>
<sequence length="55" mass="6298">GSHENETYYVIIVVGENSHEKMSRYVINIIKQEDLDTEKVHVASVTDKIQTEGSY</sequence>